<comment type="caution">
    <text evidence="2">The sequence shown here is derived from an EMBL/GenBank/DDBJ whole genome shotgun (WGS) entry which is preliminary data.</text>
</comment>
<organism evidence="2 3">
    <name type="scientific">Ramlibacter rhizophilus</name>
    <dbReference type="NCBI Taxonomy" id="1781167"/>
    <lineage>
        <taxon>Bacteria</taxon>
        <taxon>Pseudomonadati</taxon>
        <taxon>Pseudomonadota</taxon>
        <taxon>Betaproteobacteria</taxon>
        <taxon>Burkholderiales</taxon>
        <taxon>Comamonadaceae</taxon>
        <taxon>Ramlibacter</taxon>
    </lineage>
</organism>
<protein>
    <submittedName>
        <fullName evidence="2">Uncharacterized protein</fullName>
    </submittedName>
</protein>
<dbReference type="AlphaFoldDB" id="A0A4Z0BRH8"/>
<keyword evidence="3" id="KW-1185">Reference proteome</keyword>
<accession>A0A4Z0BRH8</accession>
<dbReference type="RefSeq" id="WP_135284650.1">
    <property type="nucleotide sequence ID" value="NZ_SMLL01000003.1"/>
</dbReference>
<proteinExistence type="predicted"/>
<evidence type="ECO:0000256" key="1">
    <source>
        <dbReference type="SAM" id="MobiDB-lite"/>
    </source>
</evidence>
<gene>
    <name evidence="2" type="ORF">EZ242_08195</name>
</gene>
<reference evidence="2 3" key="1">
    <citation type="submission" date="2019-03" db="EMBL/GenBank/DDBJ databases">
        <title>Ramlibacter rhizophilus CCTCC AB2015357, whole genome shotgun sequence.</title>
        <authorList>
            <person name="Zhang X."/>
            <person name="Feng G."/>
            <person name="Zhu H."/>
        </authorList>
    </citation>
    <scope>NUCLEOTIDE SEQUENCE [LARGE SCALE GENOMIC DNA]</scope>
    <source>
        <strain evidence="2 3">CCTCC AB2015357</strain>
    </source>
</reference>
<feature type="region of interest" description="Disordered" evidence="1">
    <location>
        <begin position="105"/>
        <end position="127"/>
    </location>
</feature>
<name>A0A4Z0BRH8_9BURK</name>
<evidence type="ECO:0000313" key="2">
    <source>
        <dbReference type="EMBL" id="TFZ01352.1"/>
    </source>
</evidence>
<sequence>MNSAFDTLQLWARKACHSAGLAVRKEPAREPAALPRESVAYRLRAWPTLPPSQCNARVWRLMSTMSVRPVDRGWMLEQSRLAPEELDALIDTLRRDRVVEVIELPASPLRDPQPRSAPALQRATART</sequence>
<dbReference type="OrthoDB" id="8908352at2"/>
<dbReference type="Proteomes" id="UP000297564">
    <property type="component" value="Unassembled WGS sequence"/>
</dbReference>
<dbReference type="EMBL" id="SMLL01000003">
    <property type="protein sequence ID" value="TFZ01352.1"/>
    <property type="molecule type" value="Genomic_DNA"/>
</dbReference>
<evidence type="ECO:0000313" key="3">
    <source>
        <dbReference type="Proteomes" id="UP000297564"/>
    </source>
</evidence>